<feature type="region of interest" description="Disordered" evidence="1">
    <location>
        <begin position="1"/>
        <end position="111"/>
    </location>
</feature>
<dbReference type="InterPro" id="IPR000073">
    <property type="entry name" value="AB_hydrolase_1"/>
</dbReference>
<dbReference type="OrthoDB" id="27092at2"/>
<reference evidence="3 4" key="1">
    <citation type="submission" date="2019-07" db="EMBL/GenBank/DDBJ databases">
        <title>Tomitella cavernea sp. nov., an actinomycete isolated from soil.</title>
        <authorList>
            <person name="Cheng J."/>
        </authorList>
    </citation>
    <scope>NUCLEOTIDE SEQUENCE [LARGE SCALE GENOMIC DNA]</scope>
    <source>
        <strain evidence="3 4">HY188</strain>
    </source>
</reference>
<dbReference type="SUPFAM" id="SSF53474">
    <property type="entry name" value="alpha/beta-Hydrolases"/>
    <property type="match status" value="1"/>
</dbReference>
<evidence type="ECO:0000256" key="1">
    <source>
        <dbReference type="SAM" id="MobiDB-lite"/>
    </source>
</evidence>
<organism evidence="3 4">
    <name type="scientific">Tomitella fengzijianii</name>
    <dbReference type="NCBI Taxonomy" id="2597660"/>
    <lineage>
        <taxon>Bacteria</taxon>
        <taxon>Bacillati</taxon>
        <taxon>Actinomycetota</taxon>
        <taxon>Actinomycetes</taxon>
        <taxon>Mycobacteriales</taxon>
        <taxon>Tomitella</taxon>
    </lineage>
</organism>
<reference evidence="3 4" key="2">
    <citation type="submission" date="2019-07" db="EMBL/GenBank/DDBJ databases">
        <authorList>
            <person name="Huang Y."/>
        </authorList>
    </citation>
    <scope>NUCLEOTIDE SEQUENCE [LARGE SCALE GENOMIC DNA]</scope>
    <source>
        <strain evidence="3 4">HY188</strain>
    </source>
</reference>
<feature type="domain" description="AB hydrolase-1" evidence="2">
    <location>
        <begin position="119"/>
        <end position="361"/>
    </location>
</feature>
<dbReference type="GO" id="GO:0016020">
    <property type="term" value="C:membrane"/>
    <property type="evidence" value="ECO:0007669"/>
    <property type="project" value="TreeGrafter"/>
</dbReference>
<dbReference type="GO" id="GO:0016787">
    <property type="term" value="F:hydrolase activity"/>
    <property type="evidence" value="ECO:0007669"/>
    <property type="project" value="UniProtKB-KW"/>
</dbReference>
<evidence type="ECO:0000313" key="3">
    <source>
        <dbReference type="EMBL" id="QDQ96745.1"/>
    </source>
</evidence>
<evidence type="ECO:0000259" key="2">
    <source>
        <dbReference type="Pfam" id="PF12697"/>
    </source>
</evidence>
<feature type="compositionally biased region" description="Basic and acidic residues" evidence="1">
    <location>
        <begin position="91"/>
        <end position="104"/>
    </location>
</feature>
<dbReference type="Proteomes" id="UP000317344">
    <property type="component" value="Chromosome"/>
</dbReference>
<gene>
    <name evidence="3" type="ORF">FO059_04530</name>
</gene>
<dbReference type="InterPro" id="IPR029058">
    <property type="entry name" value="AB_hydrolase_fold"/>
</dbReference>
<dbReference type="Gene3D" id="3.40.50.1820">
    <property type="entry name" value="alpha/beta hydrolase"/>
    <property type="match status" value="1"/>
</dbReference>
<name>A0A516X0Z1_9ACTN</name>
<dbReference type="InterPro" id="IPR050266">
    <property type="entry name" value="AB_hydrolase_sf"/>
</dbReference>
<dbReference type="AlphaFoldDB" id="A0A516X0Z1"/>
<protein>
    <submittedName>
        <fullName evidence="3">Alpha/beta fold hydrolase</fullName>
    </submittedName>
</protein>
<dbReference type="EMBL" id="CP041765">
    <property type="protein sequence ID" value="QDQ96745.1"/>
    <property type="molecule type" value="Genomic_DNA"/>
</dbReference>
<dbReference type="PANTHER" id="PTHR43798">
    <property type="entry name" value="MONOACYLGLYCEROL LIPASE"/>
    <property type="match status" value="1"/>
</dbReference>
<proteinExistence type="predicted"/>
<evidence type="ECO:0000313" key="4">
    <source>
        <dbReference type="Proteomes" id="UP000317344"/>
    </source>
</evidence>
<keyword evidence="4" id="KW-1185">Reference proteome</keyword>
<dbReference type="Pfam" id="PF12697">
    <property type="entry name" value="Abhydrolase_6"/>
    <property type="match status" value="1"/>
</dbReference>
<accession>A0A516X0Z1</accession>
<dbReference type="KEGG" id="toy:FO059_04530"/>
<keyword evidence="3" id="KW-0378">Hydrolase</keyword>
<dbReference type="PANTHER" id="PTHR43798:SF33">
    <property type="entry name" value="HYDROLASE, PUTATIVE (AFU_ORTHOLOGUE AFUA_2G14860)-RELATED"/>
    <property type="match status" value="1"/>
</dbReference>
<feature type="compositionally biased region" description="Pro residues" evidence="1">
    <location>
        <begin position="1"/>
        <end position="11"/>
    </location>
</feature>
<sequence>MVPRARTPPPRRPGRVEPYPQPSRHGDRFAPRSPSPPRLRQLRGVNSADAHDKLSRRPRSTPWQAPKRTAMPAMRGSEEEMSSNDPTPRPEPTHDRAPAPRRTDGAPAPYRHVGKGEPVLLIHPFLMTHEVWAEVVDLLAVDHEVLAVTLPGHWGGPDARWGRTGAKDMADAVELVLDECGWDTCHIVGNSLGGWIAFELEQRGRARSVTAIAPAGGWTTLSMPAVRLGAAFLALSPLMIVARPFASWAVGVRRIQKAAMSVVTAHPAAVPFDAAKRAMNAAIHSRALLPVLWSAVWDGGLTGLDSTTTPAQLVLCDKDRVIPWRVYARAFLDELPDTAGRLLLPDVGHVPMLEDPDLVARTVRGFIAELAAA</sequence>